<evidence type="ECO:0000259" key="7">
    <source>
        <dbReference type="PROSITE" id="PS51790"/>
    </source>
</evidence>
<keyword evidence="2 6" id="KW-0479">Metal-binding</keyword>
<dbReference type="PROSITE" id="PS51790">
    <property type="entry name" value="MSRB"/>
    <property type="match status" value="1"/>
</dbReference>
<feature type="binding site" evidence="6">
    <location>
        <position position="57"/>
    </location>
    <ligand>
        <name>Zn(2+)</name>
        <dbReference type="ChEBI" id="CHEBI:29105"/>
    </ligand>
</feature>
<dbReference type="AlphaFoldDB" id="A0A6J4UX50"/>
<dbReference type="SUPFAM" id="SSF51316">
    <property type="entry name" value="Mss4-like"/>
    <property type="match status" value="1"/>
</dbReference>
<dbReference type="InterPro" id="IPR002579">
    <property type="entry name" value="Met_Sox_Rdtase_MsrB_dom"/>
</dbReference>
<protein>
    <recommendedName>
        <fullName evidence="6">Peptide methionine sulfoxide reductase MsrB</fullName>
        <ecNumber evidence="6">1.8.4.12</ecNumber>
    </recommendedName>
    <alternativeName>
        <fullName evidence="6">Peptide-methionine (R)-S-oxide reductase</fullName>
    </alternativeName>
</protein>
<gene>
    <name evidence="6" type="primary">msrB</name>
    <name evidence="8" type="ORF">AVDCRST_MAG33-1781</name>
</gene>
<comment type="catalytic activity">
    <reaction evidence="5 6">
        <text>L-methionyl-[protein] + [thioredoxin]-disulfide + H2O = L-methionyl-(R)-S-oxide-[protein] + [thioredoxin]-dithiol</text>
        <dbReference type="Rhea" id="RHEA:24164"/>
        <dbReference type="Rhea" id="RHEA-COMP:10698"/>
        <dbReference type="Rhea" id="RHEA-COMP:10700"/>
        <dbReference type="Rhea" id="RHEA-COMP:12313"/>
        <dbReference type="Rhea" id="RHEA-COMP:12314"/>
        <dbReference type="ChEBI" id="CHEBI:15377"/>
        <dbReference type="ChEBI" id="CHEBI:16044"/>
        <dbReference type="ChEBI" id="CHEBI:29950"/>
        <dbReference type="ChEBI" id="CHEBI:45764"/>
        <dbReference type="ChEBI" id="CHEBI:50058"/>
        <dbReference type="EC" id="1.8.4.12"/>
    </reaction>
</comment>
<dbReference type="EMBL" id="CADCWK010000186">
    <property type="protein sequence ID" value="CAA9562423.1"/>
    <property type="molecule type" value="Genomic_DNA"/>
</dbReference>
<organism evidence="8">
    <name type="scientific">uncultured Thermomicrobiales bacterium</name>
    <dbReference type="NCBI Taxonomy" id="1645740"/>
    <lineage>
        <taxon>Bacteria</taxon>
        <taxon>Pseudomonadati</taxon>
        <taxon>Thermomicrobiota</taxon>
        <taxon>Thermomicrobia</taxon>
        <taxon>Thermomicrobiales</taxon>
        <taxon>environmental samples</taxon>
    </lineage>
</organism>
<dbReference type="GO" id="GO:0006979">
    <property type="term" value="P:response to oxidative stress"/>
    <property type="evidence" value="ECO:0007669"/>
    <property type="project" value="InterPro"/>
</dbReference>
<proteinExistence type="inferred from homology"/>
<feature type="binding site" evidence="6">
    <location>
        <position position="106"/>
    </location>
    <ligand>
        <name>Zn(2+)</name>
        <dbReference type="ChEBI" id="CHEBI:29105"/>
    </ligand>
</feature>
<name>A0A6J4UX50_9BACT</name>
<evidence type="ECO:0000256" key="6">
    <source>
        <dbReference type="HAMAP-Rule" id="MF_01400"/>
    </source>
</evidence>
<comment type="cofactor">
    <cofactor evidence="6">
        <name>Zn(2+)</name>
        <dbReference type="ChEBI" id="CHEBI:29105"/>
    </cofactor>
    <text evidence="6">Binds 1 zinc ion per subunit. The zinc ion is important for the structural integrity of the protein.</text>
</comment>
<dbReference type="Gene3D" id="2.170.150.20">
    <property type="entry name" value="Peptide methionine sulfoxide reductase"/>
    <property type="match status" value="1"/>
</dbReference>
<evidence type="ECO:0000256" key="5">
    <source>
        <dbReference type="ARBA" id="ARBA00048488"/>
    </source>
</evidence>
<evidence type="ECO:0000256" key="1">
    <source>
        <dbReference type="ARBA" id="ARBA00007174"/>
    </source>
</evidence>
<evidence type="ECO:0000256" key="3">
    <source>
        <dbReference type="ARBA" id="ARBA00022833"/>
    </source>
</evidence>
<dbReference type="InterPro" id="IPR028427">
    <property type="entry name" value="Met_Sox_Rdtase_MsrB"/>
</dbReference>
<dbReference type="FunFam" id="2.170.150.20:FF:000001">
    <property type="entry name" value="Peptide methionine sulfoxide reductase MsrB"/>
    <property type="match status" value="1"/>
</dbReference>
<evidence type="ECO:0000313" key="8">
    <source>
        <dbReference type="EMBL" id="CAA9562423.1"/>
    </source>
</evidence>
<sequence>MTDIQKDLKPVASNDAEWRERLTPEQYHVLRQAGTERPFTGRYVDADDEGVYHCAACGNPLFDSQTKFHSGSGWPSFTEAISLENVELHVDRTLGMTRTEARCARCHSHLGHVFDDGPVAAGGQRWCMNSAALELDPR</sequence>
<accession>A0A6J4UX50</accession>
<keyword evidence="4 6" id="KW-0560">Oxidoreductase</keyword>
<comment type="similarity">
    <text evidence="1 6">Belongs to the MsrB Met sulfoxide reductase family.</text>
</comment>
<dbReference type="PANTHER" id="PTHR10173">
    <property type="entry name" value="METHIONINE SULFOXIDE REDUCTASE"/>
    <property type="match status" value="1"/>
</dbReference>
<dbReference type="PANTHER" id="PTHR10173:SF52">
    <property type="entry name" value="METHIONINE-R-SULFOXIDE REDUCTASE B1"/>
    <property type="match status" value="1"/>
</dbReference>
<dbReference type="InterPro" id="IPR011057">
    <property type="entry name" value="Mss4-like_sf"/>
</dbReference>
<feature type="active site" description="Nucleophile" evidence="6">
    <location>
        <position position="127"/>
    </location>
</feature>
<dbReference type="GO" id="GO:0030091">
    <property type="term" value="P:protein repair"/>
    <property type="evidence" value="ECO:0007669"/>
    <property type="project" value="InterPro"/>
</dbReference>
<feature type="domain" description="MsrB" evidence="7">
    <location>
        <begin position="15"/>
        <end position="138"/>
    </location>
</feature>
<dbReference type="NCBIfam" id="TIGR00357">
    <property type="entry name" value="peptide-methionine (R)-S-oxide reductase MsrB"/>
    <property type="match status" value="1"/>
</dbReference>
<evidence type="ECO:0000256" key="2">
    <source>
        <dbReference type="ARBA" id="ARBA00022723"/>
    </source>
</evidence>
<dbReference type="EC" id="1.8.4.12" evidence="6"/>
<dbReference type="GO" id="GO:0008270">
    <property type="term" value="F:zinc ion binding"/>
    <property type="evidence" value="ECO:0007669"/>
    <property type="project" value="UniProtKB-UniRule"/>
</dbReference>
<dbReference type="GO" id="GO:0005737">
    <property type="term" value="C:cytoplasm"/>
    <property type="evidence" value="ECO:0007669"/>
    <property type="project" value="TreeGrafter"/>
</dbReference>
<keyword evidence="3 6" id="KW-0862">Zinc</keyword>
<evidence type="ECO:0000256" key="4">
    <source>
        <dbReference type="ARBA" id="ARBA00023002"/>
    </source>
</evidence>
<dbReference type="GO" id="GO:0033743">
    <property type="term" value="F:peptide-methionine (R)-S-oxide reductase activity"/>
    <property type="evidence" value="ECO:0007669"/>
    <property type="project" value="UniProtKB-UniRule"/>
</dbReference>
<feature type="binding site" evidence="6">
    <location>
        <position position="103"/>
    </location>
    <ligand>
        <name>Zn(2+)</name>
        <dbReference type="ChEBI" id="CHEBI:29105"/>
    </ligand>
</feature>
<dbReference type="HAMAP" id="MF_01400">
    <property type="entry name" value="MsrB"/>
    <property type="match status" value="1"/>
</dbReference>
<dbReference type="Pfam" id="PF01641">
    <property type="entry name" value="SelR"/>
    <property type="match status" value="1"/>
</dbReference>
<reference evidence="8" key="1">
    <citation type="submission" date="2020-02" db="EMBL/GenBank/DDBJ databases">
        <authorList>
            <person name="Meier V. D."/>
        </authorList>
    </citation>
    <scope>NUCLEOTIDE SEQUENCE</scope>
    <source>
        <strain evidence="8">AVDCRST_MAG33</strain>
    </source>
</reference>
<feature type="binding site" evidence="6">
    <location>
        <position position="54"/>
    </location>
    <ligand>
        <name>Zn(2+)</name>
        <dbReference type="ChEBI" id="CHEBI:29105"/>
    </ligand>
</feature>